<accession>A0A6G6GLM5</accession>
<dbReference type="PANTHER" id="PTHR46361">
    <property type="entry name" value="ELECTRON CARRIER/ PROTEIN DISULFIDE OXIDOREDUCTASE"/>
    <property type="match status" value="1"/>
</dbReference>
<dbReference type="RefSeq" id="WP_164679432.1">
    <property type="nucleotide sequence ID" value="NZ_CP049057.1"/>
</dbReference>
<dbReference type="KEGG" id="mgel:G5B37_07515"/>
<dbReference type="PANTHER" id="PTHR46361:SF3">
    <property type="entry name" value="ELECTRON CARRIER_ PROTEIN DISULFIDE OXIDOREDUCTASE"/>
    <property type="match status" value="1"/>
</dbReference>
<keyword evidence="1" id="KW-0732">Signal</keyword>
<feature type="domain" description="DUF547" evidence="2">
    <location>
        <begin position="132"/>
        <end position="236"/>
    </location>
</feature>
<proteinExistence type="predicted"/>
<dbReference type="AlphaFoldDB" id="A0A6G6GLM5"/>
<evidence type="ECO:0000313" key="3">
    <source>
        <dbReference type="EMBL" id="QIE59417.1"/>
    </source>
</evidence>
<evidence type="ECO:0000256" key="1">
    <source>
        <dbReference type="SAM" id="SignalP"/>
    </source>
</evidence>
<protein>
    <submittedName>
        <fullName evidence="3">DUF547 domain-containing protein</fullName>
    </submittedName>
</protein>
<evidence type="ECO:0000259" key="2">
    <source>
        <dbReference type="Pfam" id="PF04784"/>
    </source>
</evidence>
<feature type="chain" id="PRO_5026123708" evidence="1">
    <location>
        <begin position="21"/>
        <end position="297"/>
    </location>
</feature>
<gene>
    <name evidence="3" type="ORF">G5B37_07515</name>
</gene>
<dbReference type="Proteomes" id="UP000505306">
    <property type="component" value="Chromosome"/>
</dbReference>
<evidence type="ECO:0000313" key="4">
    <source>
        <dbReference type="Proteomes" id="UP000505306"/>
    </source>
</evidence>
<dbReference type="PROSITE" id="PS51257">
    <property type="entry name" value="PROKAR_LIPOPROTEIN"/>
    <property type="match status" value="1"/>
</dbReference>
<dbReference type="Pfam" id="PF04784">
    <property type="entry name" value="DUF547"/>
    <property type="match status" value="1"/>
</dbReference>
<reference evidence="3 4" key="1">
    <citation type="submission" date="2020-02" db="EMBL/GenBank/DDBJ databases">
        <title>Complete genome sequence of Flavobacteriaceae bacterium.</title>
        <authorList>
            <person name="Kim S.-J."/>
            <person name="Kim Y.-S."/>
            <person name="Kim K.-H."/>
        </authorList>
    </citation>
    <scope>NUCLEOTIDE SEQUENCE [LARGE SCALE GENOMIC DNA]</scope>
    <source>
        <strain evidence="3 4">RR4-40</strain>
    </source>
</reference>
<organism evidence="3 4">
    <name type="scientific">Rasiella rasia</name>
    <dbReference type="NCBI Taxonomy" id="2744027"/>
    <lineage>
        <taxon>Bacteria</taxon>
        <taxon>Pseudomonadati</taxon>
        <taxon>Bacteroidota</taxon>
        <taxon>Flavobacteriia</taxon>
        <taxon>Flavobacteriales</taxon>
        <taxon>Flavobacteriaceae</taxon>
        <taxon>Rasiella</taxon>
    </lineage>
</organism>
<feature type="signal peptide" evidence="1">
    <location>
        <begin position="1"/>
        <end position="20"/>
    </location>
</feature>
<dbReference type="EMBL" id="CP049057">
    <property type="protein sequence ID" value="QIE59417.1"/>
    <property type="molecule type" value="Genomic_DNA"/>
</dbReference>
<keyword evidence="4" id="KW-1185">Reference proteome</keyword>
<name>A0A6G6GLM5_9FLAO</name>
<dbReference type="InterPro" id="IPR006869">
    <property type="entry name" value="DUF547"/>
</dbReference>
<sequence>MKHYLLILLFAMFVYSCGTSKEVANKTNTTEVPTTTTPQITVGTGVKVATTKPVSEMQTKPPMAATDSVVEINKQAFTPPTPVEQFDHTVWNELLTQYVTPDGKVNYDGFRRNSTTLRAYIKALGENMPNERWTKNDKLAYWMNAYNAMTVDLIVRNLPLASIKDIDKPWDQRLWKLGEKWYNLDEIEHKILRKMDEPRIHFGINCASFSCPPLLNAAFTSKTVNFQLEQLTATFINDTKRNTITSDEIKISKIFNWFAKDFKQNGSLIDFLNTYASTTINNNARVRYLDYNWSLNN</sequence>